<comment type="caution">
    <text evidence="1">The sequence shown here is derived from an EMBL/GenBank/DDBJ whole genome shotgun (WGS) entry which is preliminary data.</text>
</comment>
<proteinExistence type="predicted"/>
<gene>
    <name evidence="1" type="ORF">QQS21_008133</name>
</gene>
<organism evidence="1 2">
    <name type="scientific">Conoideocrella luteorostrata</name>
    <dbReference type="NCBI Taxonomy" id="1105319"/>
    <lineage>
        <taxon>Eukaryota</taxon>
        <taxon>Fungi</taxon>
        <taxon>Dikarya</taxon>
        <taxon>Ascomycota</taxon>
        <taxon>Pezizomycotina</taxon>
        <taxon>Sordariomycetes</taxon>
        <taxon>Hypocreomycetidae</taxon>
        <taxon>Hypocreales</taxon>
        <taxon>Clavicipitaceae</taxon>
        <taxon>Conoideocrella</taxon>
    </lineage>
</organism>
<evidence type="ECO:0000313" key="1">
    <source>
        <dbReference type="EMBL" id="KAK2594134.1"/>
    </source>
</evidence>
<keyword evidence="2" id="KW-1185">Reference proteome</keyword>
<dbReference type="Proteomes" id="UP001251528">
    <property type="component" value="Unassembled WGS sequence"/>
</dbReference>
<sequence>MDPEDGATTGIMTGFEEENTFKNADVADVGTQYAQDHDEGAGFELQDELSNEIPQPGSSLTDHRLLWAQWVVENTDAVFQNSNNTRSSTHENDTNASLIGYQHYWQSASPARVRETSELSFSTQPDSAAFAHRGAFPRSSLPRNDAAPFQEDNRWLNTPTELQPGFVHEHPSSFVPLNAATPGTRLTLPCITVSPSPMSLHYPAVNMLSGMPYYSARTPQQSAGGLVMQPSYDQFLDNSAGAYTATSQSALSDEAYTYLSEVCGSQAELQSNTNLTSHATSSPWTPSEGTTYKNRKRCVLSLQTAQGDGE</sequence>
<name>A0AAJ0FW96_9HYPO</name>
<reference evidence="1" key="1">
    <citation type="submission" date="2023-06" db="EMBL/GenBank/DDBJ databases">
        <title>Conoideocrella luteorostrata (Hypocreales: Clavicipitaceae), a potential biocontrol fungus for elongate hemlock scale in United States Christmas tree production areas.</title>
        <authorList>
            <person name="Barrett H."/>
            <person name="Lovett B."/>
            <person name="Macias A.M."/>
            <person name="Stajich J.E."/>
            <person name="Kasson M.T."/>
        </authorList>
    </citation>
    <scope>NUCLEOTIDE SEQUENCE</scope>
    <source>
        <strain evidence="1">ARSEF 14590</strain>
    </source>
</reference>
<dbReference type="EMBL" id="JASWJB010000179">
    <property type="protein sequence ID" value="KAK2594134.1"/>
    <property type="molecule type" value="Genomic_DNA"/>
</dbReference>
<protein>
    <submittedName>
        <fullName evidence="1">Uncharacterized protein</fullName>
    </submittedName>
</protein>
<dbReference type="AlphaFoldDB" id="A0AAJ0FW96"/>
<evidence type="ECO:0000313" key="2">
    <source>
        <dbReference type="Proteomes" id="UP001251528"/>
    </source>
</evidence>
<accession>A0AAJ0FW96</accession>